<organism evidence="7 8">
    <name type="scientific">Lentinula lateritia</name>
    <dbReference type="NCBI Taxonomy" id="40482"/>
    <lineage>
        <taxon>Eukaryota</taxon>
        <taxon>Fungi</taxon>
        <taxon>Dikarya</taxon>
        <taxon>Basidiomycota</taxon>
        <taxon>Agaricomycotina</taxon>
        <taxon>Agaricomycetes</taxon>
        <taxon>Agaricomycetidae</taxon>
        <taxon>Agaricales</taxon>
        <taxon>Marasmiineae</taxon>
        <taxon>Omphalotaceae</taxon>
        <taxon>Lentinula</taxon>
    </lineage>
</organism>
<evidence type="ECO:0000256" key="4">
    <source>
        <dbReference type="ARBA" id="ARBA00023136"/>
    </source>
</evidence>
<proteinExistence type="predicted"/>
<name>A0A9W9DVR8_9AGAR</name>
<dbReference type="GO" id="GO:0016020">
    <property type="term" value="C:membrane"/>
    <property type="evidence" value="ECO:0007669"/>
    <property type="project" value="UniProtKB-SubCell"/>
</dbReference>
<dbReference type="AlphaFoldDB" id="A0A9W9DVR8"/>
<reference evidence="7" key="2">
    <citation type="journal article" date="2023" name="Proc. Natl. Acad. Sci. U.S.A.">
        <title>A global phylogenomic analysis of the shiitake genus Lentinula.</title>
        <authorList>
            <person name="Sierra-Patev S."/>
            <person name="Min B."/>
            <person name="Naranjo-Ortiz M."/>
            <person name="Looney B."/>
            <person name="Konkel Z."/>
            <person name="Slot J.C."/>
            <person name="Sakamoto Y."/>
            <person name="Steenwyk J.L."/>
            <person name="Rokas A."/>
            <person name="Carro J."/>
            <person name="Camarero S."/>
            <person name="Ferreira P."/>
            <person name="Molpeceres G."/>
            <person name="Ruiz-Duenas F.J."/>
            <person name="Serrano A."/>
            <person name="Henrissat B."/>
            <person name="Drula E."/>
            <person name="Hughes K.W."/>
            <person name="Mata J.L."/>
            <person name="Ishikawa N.K."/>
            <person name="Vargas-Isla R."/>
            <person name="Ushijima S."/>
            <person name="Smith C.A."/>
            <person name="Donoghue J."/>
            <person name="Ahrendt S."/>
            <person name="Andreopoulos W."/>
            <person name="He G."/>
            <person name="LaButti K."/>
            <person name="Lipzen A."/>
            <person name="Ng V."/>
            <person name="Riley R."/>
            <person name="Sandor L."/>
            <person name="Barry K."/>
            <person name="Martinez A.T."/>
            <person name="Xiao Y."/>
            <person name="Gibbons J.G."/>
            <person name="Terashima K."/>
            <person name="Grigoriev I.V."/>
            <person name="Hibbett D."/>
        </authorList>
    </citation>
    <scope>NUCLEOTIDE SEQUENCE</scope>
    <source>
        <strain evidence="7">Sp2 HRB7682 ss15</strain>
    </source>
</reference>
<accession>A0A9W9DVR8</accession>
<evidence type="ECO:0000256" key="3">
    <source>
        <dbReference type="ARBA" id="ARBA00022989"/>
    </source>
</evidence>
<evidence type="ECO:0000256" key="6">
    <source>
        <dbReference type="SAM" id="Phobius"/>
    </source>
</evidence>
<comment type="subcellular location">
    <subcellularLocation>
        <location evidence="1">Membrane</location>
        <topology evidence="1">Single-pass membrane protein</topology>
    </subcellularLocation>
</comment>
<feature type="region of interest" description="Disordered" evidence="5">
    <location>
        <begin position="13"/>
        <end position="103"/>
    </location>
</feature>
<feature type="region of interest" description="Disordered" evidence="5">
    <location>
        <begin position="284"/>
        <end position="320"/>
    </location>
</feature>
<dbReference type="EMBL" id="JANVFS010000009">
    <property type="protein sequence ID" value="KAJ4487335.1"/>
    <property type="molecule type" value="Genomic_DNA"/>
</dbReference>
<dbReference type="InterPro" id="IPR051694">
    <property type="entry name" value="Immunoregulatory_rcpt-like"/>
</dbReference>
<evidence type="ECO:0000256" key="2">
    <source>
        <dbReference type="ARBA" id="ARBA00022692"/>
    </source>
</evidence>
<sequence length="320" mass="32802">MFIDSVVFGRADTTTSLSTSVSSTSTSNSSPSSTSSTTIGSSSASTSSSSSFLPSSSSSSASSSPSSSTSASSTQSNSITSTVSSTSASSSASSSSTPSSDGHGREIGAIVGGVIGGVVVLTLLSVIFSVLRRRRRNAKKRPRGSVYLGKMDQSQLDTFLKQKPRSNVDSLHSSSSIPLLSLPQMDTTLTTRLETAPQYTDVPAPYSDQESGAAQGNDQNGPGDGSESGHSVFLPSPYSHHGHDGNGDDVPEPTQPRFVTPPPRPESQFYAPIPVQAGDFSMKALEASASGSRSSTPVSLSMIHGKKDTSSPPLHAANAS</sequence>
<gene>
    <name evidence="7" type="ORF">C8J55DRAFT_604421</name>
</gene>
<comment type="caution">
    <text evidence="7">The sequence shown here is derived from an EMBL/GenBank/DDBJ whole genome shotgun (WGS) entry which is preliminary data.</text>
</comment>
<reference evidence="7" key="1">
    <citation type="submission" date="2022-08" db="EMBL/GenBank/DDBJ databases">
        <authorList>
            <consortium name="DOE Joint Genome Institute"/>
            <person name="Min B."/>
            <person name="Riley R."/>
            <person name="Sierra-Patev S."/>
            <person name="Naranjo-Ortiz M."/>
            <person name="Looney B."/>
            <person name="Konkel Z."/>
            <person name="Slot J.C."/>
            <person name="Sakamoto Y."/>
            <person name="Steenwyk J.L."/>
            <person name="Rokas A."/>
            <person name="Carro J."/>
            <person name="Camarero S."/>
            <person name="Ferreira P."/>
            <person name="Molpeceres G."/>
            <person name="Ruiz-Duenas F.J."/>
            <person name="Serrano A."/>
            <person name="Henrissat B."/>
            <person name="Drula E."/>
            <person name="Hughes K.W."/>
            <person name="Mata J.L."/>
            <person name="Ishikawa N.K."/>
            <person name="Vargas-Isla R."/>
            <person name="Ushijima S."/>
            <person name="Smith C.A."/>
            <person name="Ahrendt S."/>
            <person name="Andreopoulos W."/>
            <person name="He G."/>
            <person name="Labutti K."/>
            <person name="Lipzen A."/>
            <person name="Ng V."/>
            <person name="Sandor L."/>
            <person name="Barry K."/>
            <person name="Martinez A.T."/>
            <person name="Xiao Y."/>
            <person name="Gibbons J.G."/>
            <person name="Terashima K."/>
            <person name="Hibbett D.S."/>
            <person name="Grigoriev I.V."/>
        </authorList>
    </citation>
    <scope>NUCLEOTIDE SEQUENCE</scope>
    <source>
        <strain evidence="7">Sp2 HRB7682 ss15</strain>
    </source>
</reference>
<evidence type="ECO:0000313" key="7">
    <source>
        <dbReference type="EMBL" id="KAJ4487335.1"/>
    </source>
</evidence>
<protein>
    <recommendedName>
        <fullName evidence="9">REJ domain-containing protein</fullName>
    </recommendedName>
</protein>
<dbReference type="PANTHER" id="PTHR15549:SF26">
    <property type="entry name" value="AXIAL BUDDING PATTERN PROTEIN 2-RELATED"/>
    <property type="match status" value="1"/>
</dbReference>
<feature type="compositionally biased region" description="Low complexity" evidence="5">
    <location>
        <begin position="13"/>
        <end position="100"/>
    </location>
</feature>
<feature type="compositionally biased region" description="Polar residues" evidence="5">
    <location>
        <begin position="208"/>
        <end position="220"/>
    </location>
</feature>
<keyword evidence="2 6" id="KW-0812">Transmembrane</keyword>
<evidence type="ECO:0000256" key="5">
    <source>
        <dbReference type="SAM" id="MobiDB-lite"/>
    </source>
</evidence>
<dbReference type="Proteomes" id="UP001150238">
    <property type="component" value="Unassembled WGS sequence"/>
</dbReference>
<feature type="compositionally biased region" description="Polar residues" evidence="5">
    <location>
        <begin position="289"/>
        <end position="299"/>
    </location>
</feature>
<evidence type="ECO:0000313" key="8">
    <source>
        <dbReference type="Proteomes" id="UP001150238"/>
    </source>
</evidence>
<keyword evidence="4 6" id="KW-0472">Membrane</keyword>
<dbReference type="PANTHER" id="PTHR15549">
    <property type="entry name" value="PAIRED IMMUNOGLOBULIN-LIKE TYPE 2 RECEPTOR"/>
    <property type="match status" value="1"/>
</dbReference>
<feature type="transmembrane region" description="Helical" evidence="6">
    <location>
        <begin position="107"/>
        <end position="131"/>
    </location>
</feature>
<evidence type="ECO:0000256" key="1">
    <source>
        <dbReference type="ARBA" id="ARBA00004167"/>
    </source>
</evidence>
<dbReference type="GO" id="GO:0071944">
    <property type="term" value="C:cell periphery"/>
    <property type="evidence" value="ECO:0007669"/>
    <property type="project" value="UniProtKB-ARBA"/>
</dbReference>
<evidence type="ECO:0008006" key="9">
    <source>
        <dbReference type="Google" id="ProtNLM"/>
    </source>
</evidence>
<keyword evidence="3 6" id="KW-1133">Transmembrane helix</keyword>
<feature type="region of interest" description="Disordered" evidence="5">
    <location>
        <begin position="194"/>
        <end position="270"/>
    </location>
</feature>